<dbReference type="GO" id="GO:0016208">
    <property type="term" value="F:AMP binding"/>
    <property type="evidence" value="ECO:0007669"/>
    <property type="project" value="InterPro"/>
</dbReference>
<protein>
    <recommendedName>
        <fullName evidence="5">Acetyl-coenzyme A synthetase</fullName>
        <ecNumber evidence="5">6.2.1.1</ecNumber>
    </recommendedName>
</protein>
<dbReference type="FunFam" id="3.40.50.12780:FF:000001">
    <property type="entry name" value="Acetyl-coenzyme A synthetase"/>
    <property type="match status" value="1"/>
</dbReference>
<name>A0A8J2LUH5_9HEXA</name>
<dbReference type="NCBIfam" id="TIGR02188">
    <property type="entry name" value="Ac_CoA_lig_AcsA"/>
    <property type="match status" value="1"/>
</dbReference>
<keyword evidence="3 5" id="KW-0547">Nucleotide-binding</keyword>
<evidence type="ECO:0000313" key="10">
    <source>
        <dbReference type="Proteomes" id="UP000708208"/>
    </source>
</evidence>
<proteinExistence type="inferred from homology"/>
<evidence type="ECO:0000256" key="5">
    <source>
        <dbReference type="RuleBase" id="RU361147"/>
    </source>
</evidence>
<dbReference type="OrthoDB" id="1706066at2759"/>
<feature type="domain" description="AMP-binding enzyme C-terminal" evidence="7">
    <location>
        <begin position="569"/>
        <end position="647"/>
    </location>
</feature>
<feature type="domain" description="Acetyl-coenzyme A synthetase N-terminal" evidence="8">
    <location>
        <begin position="44"/>
        <end position="106"/>
    </location>
</feature>
<dbReference type="PROSITE" id="PS00455">
    <property type="entry name" value="AMP_BINDING"/>
    <property type="match status" value="1"/>
</dbReference>
<evidence type="ECO:0000256" key="3">
    <source>
        <dbReference type="ARBA" id="ARBA00022741"/>
    </source>
</evidence>
<evidence type="ECO:0000259" key="8">
    <source>
        <dbReference type="Pfam" id="PF16177"/>
    </source>
</evidence>
<feature type="domain" description="AMP-dependent synthetase/ligase" evidence="6">
    <location>
        <begin position="120"/>
        <end position="514"/>
    </location>
</feature>
<reference evidence="9" key="1">
    <citation type="submission" date="2021-06" db="EMBL/GenBank/DDBJ databases">
        <authorList>
            <person name="Hodson N. C."/>
            <person name="Mongue J. A."/>
            <person name="Jaron S. K."/>
        </authorList>
    </citation>
    <scope>NUCLEOTIDE SEQUENCE</scope>
</reference>
<evidence type="ECO:0000259" key="6">
    <source>
        <dbReference type="Pfam" id="PF00501"/>
    </source>
</evidence>
<dbReference type="PANTHER" id="PTHR24095">
    <property type="entry name" value="ACETYL-COENZYME A SYNTHETASE"/>
    <property type="match status" value="1"/>
</dbReference>
<evidence type="ECO:0000256" key="1">
    <source>
        <dbReference type="ARBA" id="ARBA00006432"/>
    </source>
</evidence>
<evidence type="ECO:0000259" key="7">
    <source>
        <dbReference type="Pfam" id="PF13193"/>
    </source>
</evidence>
<comment type="catalytic activity">
    <reaction evidence="5">
        <text>acetate + ATP + CoA = acetyl-CoA + AMP + diphosphate</text>
        <dbReference type="Rhea" id="RHEA:23176"/>
        <dbReference type="ChEBI" id="CHEBI:30089"/>
        <dbReference type="ChEBI" id="CHEBI:30616"/>
        <dbReference type="ChEBI" id="CHEBI:33019"/>
        <dbReference type="ChEBI" id="CHEBI:57287"/>
        <dbReference type="ChEBI" id="CHEBI:57288"/>
        <dbReference type="ChEBI" id="CHEBI:456215"/>
        <dbReference type="EC" id="6.2.1.1"/>
    </reaction>
</comment>
<dbReference type="CDD" id="cd05966">
    <property type="entry name" value="ACS"/>
    <property type="match status" value="1"/>
</dbReference>
<dbReference type="EC" id="6.2.1.1" evidence="5"/>
<dbReference type="InterPro" id="IPR025110">
    <property type="entry name" value="AMP-bd_C"/>
</dbReference>
<dbReference type="Pfam" id="PF00501">
    <property type="entry name" value="AMP-binding"/>
    <property type="match status" value="1"/>
</dbReference>
<comment type="similarity">
    <text evidence="1 5">Belongs to the ATP-dependent AMP-binding enzyme family.</text>
</comment>
<dbReference type="EMBL" id="CAJVCH010571770">
    <property type="protein sequence ID" value="CAG7838480.1"/>
    <property type="molecule type" value="Genomic_DNA"/>
</dbReference>
<sequence>MALKLNKEDNIGGQDNPVSRLREMAFKPPKRIANYAYVQSMDDYEAMYELSVNDPEKFWGQIAEEFYFERDQPEGEPFFHYNFDITQGPICFNMLKGAKTNVCYNVLDWNIQRRGIGKNIAIHWEGSETDDHWSITYDELLVEVCRFANALKSLGVKKGDRVVVYMPMIAEITITMLACARIGAVHSVVFGGYSAESLAGRLIDAKAVVVVTADGAFRGDKVIPLKEITDKAIQLCLEQGHNVEHSIVVEHLPRLKKYELMGKKSCIQGPLDKSYHDIIANQSDICVPEWVDAEDPLFILYTSGSTGKPKGVLHTTAGYMMYAALTFKMVFDYKPGDVFWCTADIGWITGHTMMVYGPLANGATVVLYEGTPLYPSYTRPWTVIEKYKISQIFTAPTVIRSLMKFRNSPMLRHDISSLKVLGTAGEPINPEAWLWYFQTLGGTKCPIVDTYWQTETGGPCITPLPGATPTKPGSATFPFFGIVPELLDEDGHVVEGEGEGYLVFKQAWPGMMRTVYGDHARFEETYFRRFPGYYYTGDGAKRDSDGYIWITGRVDDMLNVSGHLLSTAQVEAAILEHKCVSEAAAVPIEHPVKGEALYCFVVLNEGLEMNKSIIGEINDKVRDKIGPIATPEKIHLAQGLPKTRSGKIMRRILRKIAAGETDFGDISTLADESVLAALIKPAKQ</sequence>
<dbReference type="GO" id="GO:0019427">
    <property type="term" value="P:acetyl-CoA biosynthetic process from acetate"/>
    <property type="evidence" value="ECO:0007669"/>
    <property type="project" value="InterPro"/>
</dbReference>
<evidence type="ECO:0000256" key="4">
    <source>
        <dbReference type="ARBA" id="ARBA00022840"/>
    </source>
</evidence>
<accession>A0A8J2LUH5</accession>
<dbReference type="GO" id="GO:0003987">
    <property type="term" value="F:acetate-CoA ligase activity"/>
    <property type="evidence" value="ECO:0007669"/>
    <property type="project" value="UniProtKB-UniRule"/>
</dbReference>
<keyword evidence="2 5" id="KW-0436">Ligase</keyword>
<dbReference type="GO" id="GO:0005524">
    <property type="term" value="F:ATP binding"/>
    <property type="evidence" value="ECO:0007669"/>
    <property type="project" value="UniProtKB-UniRule"/>
</dbReference>
<dbReference type="InterPro" id="IPR011904">
    <property type="entry name" value="Ac_CoA_lig"/>
</dbReference>
<dbReference type="AlphaFoldDB" id="A0A8J2LUH5"/>
<dbReference type="Proteomes" id="UP000708208">
    <property type="component" value="Unassembled WGS sequence"/>
</dbReference>
<dbReference type="Pfam" id="PF16177">
    <property type="entry name" value="ACAS_N"/>
    <property type="match status" value="1"/>
</dbReference>
<evidence type="ECO:0000256" key="2">
    <source>
        <dbReference type="ARBA" id="ARBA00022598"/>
    </source>
</evidence>
<dbReference type="InterPro" id="IPR020845">
    <property type="entry name" value="AMP-binding_CS"/>
</dbReference>
<comment type="caution">
    <text evidence="9">The sequence shown here is derived from an EMBL/GenBank/DDBJ whole genome shotgun (WGS) entry which is preliminary data.</text>
</comment>
<keyword evidence="10" id="KW-1185">Reference proteome</keyword>
<dbReference type="InterPro" id="IPR000873">
    <property type="entry name" value="AMP-dep_synth/lig_dom"/>
</dbReference>
<keyword evidence="4 5" id="KW-0067">ATP-binding</keyword>
<organism evidence="9 10">
    <name type="scientific">Allacma fusca</name>
    <dbReference type="NCBI Taxonomy" id="39272"/>
    <lineage>
        <taxon>Eukaryota</taxon>
        <taxon>Metazoa</taxon>
        <taxon>Ecdysozoa</taxon>
        <taxon>Arthropoda</taxon>
        <taxon>Hexapoda</taxon>
        <taxon>Collembola</taxon>
        <taxon>Symphypleona</taxon>
        <taxon>Sminthuridae</taxon>
        <taxon>Allacma</taxon>
    </lineage>
</organism>
<dbReference type="InterPro" id="IPR032387">
    <property type="entry name" value="ACAS_N"/>
</dbReference>
<dbReference type="NCBIfam" id="NF001208">
    <property type="entry name" value="PRK00174.1"/>
    <property type="match status" value="1"/>
</dbReference>
<gene>
    <name evidence="9" type="ORF">AFUS01_LOCUS47449</name>
</gene>
<dbReference type="Pfam" id="PF13193">
    <property type="entry name" value="AMP-binding_C"/>
    <property type="match status" value="1"/>
</dbReference>
<dbReference type="PANTHER" id="PTHR24095:SF244">
    <property type="entry name" value="ACETYL-COENZYME A SYNTHETASE"/>
    <property type="match status" value="1"/>
</dbReference>
<evidence type="ECO:0000313" key="9">
    <source>
        <dbReference type="EMBL" id="CAG7838480.1"/>
    </source>
</evidence>